<comment type="caution">
    <text evidence="2">The sequence shown here is derived from an EMBL/GenBank/DDBJ whole genome shotgun (WGS) entry which is preliminary data.</text>
</comment>
<sequence>MPLTPAQVAQVVALINQGLTQRKVATVLNVPHSSMQYAVKRYQETGRYTRRPGSGDVRCTSARDDRFIVLEILRNRFLTAVEIRQRLQIARGVNLRERTIRRRMEEVNLRAR</sequence>
<evidence type="ECO:0000313" key="3">
    <source>
        <dbReference type="Proteomes" id="UP001549921"/>
    </source>
</evidence>
<evidence type="ECO:0000256" key="1">
    <source>
        <dbReference type="ARBA" id="ARBA00004123"/>
    </source>
</evidence>
<accession>A0ABD0SZJ9</accession>
<dbReference type="Proteomes" id="UP001549921">
    <property type="component" value="Unassembled WGS sequence"/>
</dbReference>
<dbReference type="GO" id="GO:0005634">
    <property type="term" value="C:nucleus"/>
    <property type="evidence" value="ECO:0007669"/>
    <property type="project" value="UniProtKB-SubCell"/>
</dbReference>
<reference evidence="2 3" key="1">
    <citation type="submission" date="2024-06" db="EMBL/GenBank/DDBJ databases">
        <title>A chromosome-level genome assembly of beet webworm, Loxostege sticticalis.</title>
        <authorList>
            <person name="Zhang Y."/>
        </authorList>
    </citation>
    <scope>NUCLEOTIDE SEQUENCE [LARGE SCALE GENOMIC DNA]</scope>
    <source>
        <strain evidence="2">AQ028</strain>
        <tissue evidence="2">Male pupae</tissue>
    </source>
</reference>
<dbReference type="SUPFAM" id="SSF46689">
    <property type="entry name" value="Homeodomain-like"/>
    <property type="match status" value="1"/>
</dbReference>
<evidence type="ECO:0008006" key="4">
    <source>
        <dbReference type="Google" id="ProtNLM"/>
    </source>
</evidence>
<evidence type="ECO:0000313" key="2">
    <source>
        <dbReference type="EMBL" id="KAL0829645.1"/>
    </source>
</evidence>
<dbReference type="InterPro" id="IPR009057">
    <property type="entry name" value="Homeodomain-like_sf"/>
</dbReference>
<dbReference type="EMBL" id="JBEDNZ010000014">
    <property type="protein sequence ID" value="KAL0829645.1"/>
    <property type="molecule type" value="Genomic_DNA"/>
</dbReference>
<proteinExistence type="predicted"/>
<gene>
    <name evidence="2" type="ORF">ABMA28_003151</name>
</gene>
<comment type="subcellular location">
    <subcellularLocation>
        <location evidence="1">Nucleus</location>
    </subcellularLocation>
</comment>
<dbReference type="InterPro" id="IPR036388">
    <property type="entry name" value="WH-like_DNA-bd_sf"/>
</dbReference>
<protein>
    <recommendedName>
        <fullName evidence="4">Paired domain-containing protein</fullName>
    </recommendedName>
</protein>
<name>A0ABD0SZJ9_LOXSC</name>
<organism evidence="2 3">
    <name type="scientific">Loxostege sticticalis</name>
    <name type="common">Beet webworm moth</name>
    <dbReference type="NCBI Taxonomy" id="481309"/>
    <lineage>
        <taxon>Eukaryota</taxon>
        <taxon>Metazoa</taxon>
        <taxon>Ecdysozoa</taxon>
        <taxon>Arthropoda</taxon>
        <taxon>Hexapoda</taxon>
        <taxon>Insecta</taxon>
        <taxon>Pterygota</taxon>
        <taxon>Neoptera</taxon>
        <taxon>Endopterygota</taxon>
        <taxon>Lepidoptera</taxon>
        <taxon>Glossata</taxon>
        <taxon>Ditrysia</taxon>
        <taxon>Pyraloidea</taxon>
        <taxon>Crambidae</taxon>
        <taxon>Pyraustinae</taxon>
        <taxon>Loxostege</taxon>
    </lineage>
</organism>
<dbReference type="AlphaFoldDB" id="A0ABD0SZJ9"/>
<dbReference type="Gene3D" id="1.10.10.10">
    <property type="entry name" value="Winged helix-like DNA-binding domain superfamily/Winged helix DNA-binding domain"/>
    <property type="match status" value="1"/>
</dbReference>